<proteinExistence type="predicted"/>
<name>A0ABY0IBP9_9BACT</name>
<gene>
    <name evidence="1" type="ORF">DAY19_14590</name>
</gene>
<reference evidence="2" key="1">
    <citation type="journal article" date="2019" name="Int. J. Syst. Evol. Microbiol.">
        <title>Halobacteriovorax valvorus sp. nov., a novel prokaryotic predator isolated from coastal seawater of China.</title>
        <authorList>
            <person name="Chen M.-X."/>
        </authorList>
    </citation>
    <scope>NUCLEOTIDE SEQUENCE [LARGE SCALE GENOMIC DNA]</scope>
    <source>
        <strain evidence="2">BL9</strain>
    </source>
</reference>
<protein>
    <submittedName>
        <fullName evidence="1">Uncharacterized protein</fullName>
    </submittedName>
</protein>
<dbReference type="RefSeq" id="WP_115363812.1">
    <property type="nucleotide sequence ID" value="NZ_QDKL01000004.1"/>
</dbReference>
<dbReference type="Proteomes" id="UP000443582">
    <property type="component" value="Unassembled WGS sequence"/>
</dbReference>
<organism evidence="1 2">
    <name type="scientific">Halobacteriovorax vibrionivorans</name>
    <dbReference type="NCBI Taxonomy" id="2152716"/>
    <lineage>
        <taxon>Bacteria</taxon>
        <taxon>Pseudomonadati</taxon>
        <taxon>Bdellovibrionota</taxon>
        <taxon>Bacteriovoracia</taxon>
        <taxon>Bacteriovoracales</taxon>
        <taxon>Halobacteriovoraceae</taxon>
        <taxon>Halobacteriovorax</taxon>
    </lineage>
</organism>
<keyword evidence="2" id="KW-1185">Reference proteome</keyword>
<evidence type="ECO:0000313" key="2">
    <source>
        <dbReference type="Proteomes" id="UP000443582"/>
    </source>
</evidence>
<sequence>MKLTDSNSTPNNDVLVMFPASKHFPIGDDVKQEQSASKEVKPLSELVNEFEAEVAKVKEERRPVMAIPSKESIKAIRSTRSCQTAMEIRLAALEEIEKRLKFYLEDMGTSKRSI</sequence>
<comment type="caution">
    <text evidence="1">The sequence shown here is derived from an EMBL/GenBank/DDBJ whole genome shotgun (WGS) entry which is preliminary data.</text>
</comment>
<evidence type="ECO:0000313" key="1">
    <source>
        <dbReference type="EMBL" id="RZF20387.1"/>
    </source>
</evidence>
<accession>A0ABY0IBP9</accession>
<dbReference type="EMBL" id="QDKL01000004">
    <property type="protein sequence ID" value="RZF20387.1"/>
    <property type="molecule type" value="Genomic_DNA"/>
</dbReference>